<dbReference type="RefSeq" id="WP_141850349.1">
    <property type="nucleotide sequence ID" value="NZ_BAAAPR010000002.1"/>
</dbReference>
<accession>A0A542DY00</accession>
<dbReference type="PANTHER" id="PTHR10434">
    <property type="entry name" value="1-ACYL-SN-GLYCEROL-3-PHOSPHATE ACYLTRANSFERASE"/>
    <property type="match status" value="1"/>
</dbReference>
<dbReference type="Pfam" id="PF01553">
    <property type="entry name" value="Acyltransferase"/>
    <property type="match status" value="1"/>
</dbReference>
<comment type="caution">
    <text evidence="4">The sequence shown here is derived from an EMBL/GenBank/DDBJ whole genome shotgun (WGS) entry which is preliminary data.</text>
</comment>
<name>A0A542DY00_9MICO</name>
<reference evidence="4 5" key="1">
    <citation type="submission" date="2019-06" db="EMBL/GenBank/DDBJ databases">
        <title>Sequencing the genomes of 1000 actinobacteria strains.</title>
        <authorList>
            <person name="Klenk H.-P."/>
        </authorList>
    </citation>
    <scope>NUCLEOTIDE SEQUENCE [LARGE SCALE GENOMIC DNA]</scope>
    <source>
        <strain evidence="4 5">DSM 18607</strain>
    </source>
</reference>
<evidence type="ECO:0000313" key="5">
    <source>
        <dbReference type="Proteomes" id="UP000317893"/>
    </source>
</evidence>
<sequence>MYRAGHLLLRPLTQLLWRPTVVGAEHVPMSGGVILASNHFSFIDSFVIPLTAPRKVRFLAKDAYWQGRGPLALARRGFMDAMGAIPVDRQSSRAAQDSLDAALEVLRAGDAFGIYPEGTRSRDGRLYRGRTGVAWLALTAGVPVVPVSLSGTAQVMPIGATRPRVAPVTVRFGPPIDVARRWAGVPQGRARREVTDEVMDAIAALSGQERAAAYNDLPADAHGPAIGT</sequence>
<dbReference type="GO" id="GO:0005886">
    <property type="term" value="C:plasma membrane"/>
    <property type="evidence" value="ECO:0007669"/>
    <property type="project" value="TreeGrafter"/>
</dbReference>
<dbReference type="PANTHER" id="PTHR10434:SF11">
    <property type="entry name" value="1-ACYL-SN-GLYCEROL-3-PHOSPHATE ACYLTRANSFERASE"/>
    <property type="match status" value="1"/>
</dbReference>
<dbReference type="InterPro" id="IPR002123">
    <property type="entry name" value="Plipid/glycerol_acylTrfase"/>
</dbReference>
<keyword evidence="1 4" id="KW-0808">Transferase</keyword>
<dbReference type="GO" id="GO:0006654">
    <property type="term" value="P:phosphatidic acid biosynthetic process"/>
    <property type="evidence" value="ECO:0007669"/>
    <property type="project" value="TreeGrafter"/>
</dbReference>
<evidence type="ECO:0000256" key="1">
    <source>
        <dbReference type="ARBA" id="ARBA00022679"/>
    </source>
</evidence>
<dbReference type="Proteomes" id="UP000317893">
    <property type="component" value="Unassembled WGS sequence"/>
</dbReference>
<feature type="domain" description="Phospholipid/glycerol acyltransferase" evidence="3">
    <location>
        <begin position="33"/>
        <end position="152"/>
    </location>
</feature>
<keyword evidence="2 4" id="KW-0012">Acyltransferase</keyword>
<evidence type="ECO:0000259" key="3">
    <source>
        <dbReference type="SMART" id="SM00563"/>
    </source>
</evidence>
<keyword evidence="5" id="KW-1185">Reference proteome</keyword>
<dbReference type="AlphaFoldDB" id="A0A542DY00"/>
<dbReference type="CDD" id="cd07989">
    <property type="entry name" value="LPLAT_AGPAT-like"/>
    <property type="match status" value="1"/>
</dbReference>
<dbReference type="SMART" id="SM00563">
    <property type="entry name" value="PlsC"/>
    <property type="match status" value="1"/>
</dbReference>
<evidence type="ECO:0000313" key="4">
    <source>
        <dbReference type="EMBL" id="TQJ07971.1"/>
    </source>
</evidence>
<evidence type="ECO:0000256" key="2">
    <source>
        <dbReference type="ARBA" id="ARBA00023315"/>
    </source>
</evidence>
<proteinExistence type="predicted"/>
<gene>
    <name evidence="4" type="ORF">FB458_1046</name>
</gene>
<protein>
    <submittedName>
        <fullName evidence="4">1-acyl-sn-glycerol-3-phosphate acyltransferase</fullName>
    </submittedName>
</protein>
<dbReference type="EMBL" id="VFMN01000001">
    <property type="protein sequence ID" value="TQJ07971.1"/>
    <property type="molecule type" value="Genomic_DNA"/>
</dbReference>
<dbReference type="SUPFAM" id="SSF69593">
    <property type="entry name" value="Glycerol-3-phosphate (1)-acyltransferase"/>
    <property type="match status" value="1"/>
</dbReference>
<dbReference type="GO" id="GO:0003841">
    <property type="term" value="F:1-acylglycerol-3-phosphate O-acyltransferase activity"/>
    <property type="evidence" value="ECO:0007669"/>
    <property type="project" value="TreeGrafter"/>
</dbReference>
<organism evidence="4 5">
    <name type="scientific">Lapillicoccus jejuensis</name>
    <dbReference type="NCBI Taxonomy" id="402171"/>
    <lineage>
        <taxon>Bacteria</taxon>
        <taxon>Bacillati</taxon>
        <taxon>Actinomycetota</taxon>
        <taxon>Actinomycetes</taxon>
        <taxon>Micrococcales</taxon>
        <taxon>Intrasporangiaceae</taxon>
        <taxon>Lapillicoccus</taxon>
    </lineage>
</organism>
<dbReference type="OrthoDB" id="9808424at2"/>